<evidence type="ECO:0000256" key="5">
    <source>
        <dbReference type="ARBA" id="ARBA00023180"/>
    </source>
</evidence>
<comment type="caution">
    <text evidence="9">The sequence shown here is derived from an EMBL/GenBank/DDBJ whole genome shotgun (WGS) entry which is preliminary data.</text>
</comment>
<evidence type="ECO:0000259" key="8">
    <source>
        <dbReference type="PROSITE" id="PS50025"/>
    </source>
</evidence>
<dbReference type="Gene3D" id="2.10.25.10">
    <property type="entry name" value="Laminin"/>
    <property type="match status" value="1"/>
</dbReference>
<dbReference type="Pfam" id="PF00054">
    <property type="entry name" value="Laminin_G_1"/>
    <property type="match status" value="1"/>
</dbReference>
<evidence type="ECO:0000256" key="2">
    <source>
        <dbReference type="ARBA" id="ARBA00022525"/>
    </source>
</evidence>
<sequence length="248" mass="26821">MSLWPADVDECLQGRCEQVCVNSPGSYTCHCDGRGGLKLAQDMNTCEVGSPGSAGPSQRSGGPWQRWKLLRETDILPCVPFSVAKSVKSLYLGWMFSGTPVIRLRFKRLQPSRLVAEFDFRTFDPEGVLLFAGGHQDGTWIMLALRAGRLELQLRYNGVGRITSSGPVINHGTWQTVTLGSGEKLVLTPGAPGLCLEAMLFIPSWVGNRPGLLMLHSGASPGRKPPGTCAPDPGSCRMRPPVHGHLSL</sequence>
<dbReference type="PROSITE" id="PS50025">
    <property type="entry name" value="LAM_G_DOMAIN"/>
    <property type="match status" value="1"/>
</dbReference>
<dbReference type="Gene3D" id="2.60.120.200">
    <property type="match status" value="1"/>
</dbReference>
<comment type="caution">
    <text evidence="6">Lacks conserved residue(s) required for the propagation of feature annotation.</text>
</comment>
<evidence type="ECO:0000256" key="1">
    <source>
        <dbReference type="ARBA" id="ARBA00004613"/>
    </source>
</evidence>
<proteinExistence type="predicted"/>
<evidence type="ECO:0000256" key="7">
    <source>
        <dbReference type="SAM" id="MobiDB-lite"/>
    </source>
</evidence>
<dbReference type="SUPFAM" id="SSF49899">
    <property type="entry name" value="Concanavalin A-like lectins/glucanases"/>
    <property type="match status" value="1"/>
</dbReference>
<evidence type="ECO:0000256" key="6">
    <source>
        <dbReference type="PROSITE-ProRule" id="PRU00122"/>
    </source>
</evidence>
<protein>
    <submittedName>
        <fullName evidence="9">Growth arrest-specific protein 6</fullName>
    </submittedName>
</protein>
<dbReference type="InterPro" id="IPR001881">
    <property type="entry name" value="EGF-like_Ca-bd_dom"/>
</dbReference>
<evidence type="ECO:0000313" key="9">
    <source>
        <dbReference type="EMBL" id="KAK2118641.1"/>
    </source>
</evidence>
<dbReference type="InterPro" id="IPR051145">
    <property type="entry name" value="GAS-SHBG-PROS"/>
</dbReference>
<dbReference type="PROSITE" id="PS01187">
    <property type="entry name" value="EGF_CA"/>
    <property type="match status" value="1"/>
</dbReference>
<dbReference type="SMART" id="SM00179">
    <property type="entry name" value="EGF_CA"/>
    <property type="match status" value="1"/>
</dbReference>
<keyword evidence="5" id="KW-0325">Glycoprotein</keyword>
<dbReference type="PANTHER" id="PTHR24040:SF14">
    <property type="entry name" value="GROWTH ARREST-SPECIFIC PROTEIN 6"/>
    <property type="match status" value="1"/>
</dbReference>
<evidence type="ECO:0000313" key="10">
    <source>
        <dbReference type="Proteomes" id="UP001266305"/>
    </source>
</evidence>
<dbReference type="InterPro" id="IPR013320">
    <property type="entry name" value="ConA-like_dom_sf"/>
</dbReference>
<dbReference type="InterPro" id="IPR018097">
    <property type="entry name" value="EGF_Ca-bd_CS"/>
</dbReference>
<evidence type="ECO:0000256" key="3">
    <source>
        <dbReference type="ARBA" id="ARBA00022737"/>
    </source>
</evidence>
<organism evidence="9 10">
    <name type="scientific">Saguinus oedipus</name>
    <name type="common">Cotton-top tamarin</name>
    <name type="synonym">Oedipomidas oedipus</name>
    <dbReference type="NCBI Taxonomy" id="9490"/>
    <lineage>
        <taxon>Eukaryota</taxon>
        <taxon>Metazoa</taxon>
        <taxon>Chordata</taxon>
        <taxon>Craniata</taxon>
        <taxon>Vertebrata</taxon>
        <taxon>Euteleostomi</taxon>
        <taxon>Mammalia</taxon>
        <taxon>Eutheria</taxon>
        <taxon>Euarchontoglires</taxon>
        <taxon>Primates</taxon>
        <taxon>Haplorrhini</taxon>
        <taxon>Platyrrhini</taxon>
        <taxon>Cebidae</taxon>
        <taxon>Callitrichinae</taxon>
        <taxon>Saguinus</taxon>
    </lineage>
</organism>
<dbReference type="InterPro" id="IPR001791">
    <property type="entry name" value="Laminin_G"/>
</dbReference>
<name>A0ABQ9WBC8_SAGOE</name>
<dbReference type="PANTHER" id="PTHR24040">
    <property type="entry name" value="LAMININ G-LIKE DOMAIN-CONTAINING PROTEIN"/>
    <property type="match status" value="1"/>
</dbReference>
<keyword evidence="4" id="KW-1015">Disulfide bond</keyword>
<feature type="region of interest" description="Disordered" evidence="7">
    <location>
        <begin position="218"/>
        <end position="248"/>
    </location>
</feature>
<evidence type="ECO:0000256" key="4">
    <source>
        <dbReference type="ARBA" id="ARBA00023157"/>
    </source>
</evidence>
<gene>
    <name evidence="9" type="primary">GAS6</name>
    <name evidence="9" type="ORF">P7K49_000027</name>
</gene>
<comment type="subcellular location">
    <subcellularLocation>
        <location evidence="1">Secreted</location>
    </subcellularLocation>
</comment>
<dbReference type="Proteomes" id="UP001266305">
    <property type="component" value="Unassembled WGS sequence"/>
</dbReference>
<keyword evidence="2" id="KW-0964">Secreted</keyword>
<keyword evidence="10" id="KW-1185">Reference proteome</keyword>
<keyword evidence="3" id="KW-0677">Repeat</keyword>
<dbReference type="CDD" id="cd00054">
    <property type="entry name" value="EGF_CA"/>
    <property type="match status" value="1"/>
</dbReference>
<reference evidence="9 10" key="1">
    <citation type="submission" date="2023-05" db="EMBL/GenBank/DDBJ databases">
        <title>B98-5 Cell Line De Novo Hybrid Assembly: An Optical Mapping Approach.</title>
        <authorList>
            <person name="Kananen K."/>
            <person name="Auerbach J.A."/>
            <person name="Kautto E."/>
            <person name="Blachly J.S."/>
        </authorList>
    </citation>
    <scope>NUCLEOTIDE SEQUENCE [LARGE SCALE GENOMIC DNA]</scope>
    <source>
        <strain evidence="9">B95-8</strain>
        <tissue evidence="9">Cell line</tissue>
    </source>
</reference>
<dbReference type="EMBL" id="JASSZA010000001">
    <property type="protein sequence ID" value="KAK2118641.1"/>
    <property type="molecule type" value="Genomic_DNA"/>
</dbReference>
<dbReference type="CDD" id="cd00110">
    <property type="entry name" value="LamG"/>
    <property type="match status" value="1"/>
</dbReference>
<feature type="domain" description="Laminin G" evidence="8">
    <location>
        <begin position="93"/>
        <end position="248"/>
    </location>
</feature>
<accession>A0ABQ9WBC8</accession>